<dbReference type="Proteomes" id="UP001201463">
    <property type="component" value="Unassembled WGS sequence"/>
</dbReference>
<dbReference type="RefSeq" id="WP_233390205.1">
    <property type="nucleotide sequence ID" value="NZ_JAJTWT010000002.1"/>
</dbReference>
<dbReference type="CDD" id="cd11579">
    <property type="entry name" value="Glyco_tran_WbsX"/>
    <property type="match status" value="1"/>
</dbReference>
<keyword evidence="2" id="KW-1185">Reference proteome</keyword>
<protein>
    <submittedName>
        <fullName evidence="1">Glycoside hydrolase family 99-like domain-containing protein</fullName>
    </submittedName>
</protein>
<evidence type="ECO:0000313" key="2">
    <source>
        <dbReference type="Proteomes" id="UP001201463"/>
    </source>
</evidence>
<dbReference type="PANTHER" id="PTHR41244:SF1">
    <property type="entry name" value="GLYCOSYLTRANSFERASE"/>
    <property type="match status" value="1"/>
</dbReference>
<dbReference type="InterPro" id="IPR032719">
    <property type="entry name" value="WbsX"/>
</dbReference>
<evidence type="ECO:0000313" key="1">
    <source>
        <dbReference type="EMBL" id="MCE4536680.1"/>
    </source>
</evidence>
<dbReference type="EMBL" id="JAJTWT010000002">
    <property type="protein sequence ID" value="MCE4536680.1"/>
    <property type="molecule type" value="Genomic_DNA"/>
</dbReference>
<sequence length="357" mass="41546">MKPEVIALYLPQYHPIKENDEWWEPGFTEWTNVTKAKPLYRGHYQPNLPSELGLYDLRVPEAREAQAALAKAHSVAAFCYYHYWFGHGRRLLERPLDEVLASGKPDFPFMVCWANQTWSGVWHGLDKRILAEQLYPGPEDEKAHFETLLPAFRDRRYLRVKGKPVFMVYAPDELPDPVAFTSHWRRLAEQAGLPGLYLLAEHRDPFWDARAKGFDAFVLKPSFLRRRTWTPWSQPIAKIRNKILDWLGRPSVFDYEAQQPYLLPDQASPLAIPCVLPNWDNTPRSGPRGVVLENSTPQKFGAALDRALSLWRRREREDDFLFIKSWNEWAEGNHLEPGRRWGRAYLEVLDAKVKASG</sequence>
<reference evidence="1 2" key="1">
    <citation type="submission" date="2021-12" db="EMBL/GenBank/DDBJ databases">
        <title>Genome seq of p7.</title>
        <authorList>
            <person name="Seo T."/>
        </authorList>
    </citation>
    <scope>NUCLEOTIDE SEQUENCE [LARGE SCALE GENOMIC DNA]</scope>
    <source>
        <strain evidence="1 2">P7</strain>
    </source>
</reference>
<dbReference type="PANTHER" id="PTHR41244">
    <property type="entry name" value="RHAMNAN SYNTHESIS F"/>
    <property type="match status" value="1"/>
</dbReference>
<organism evidence="1 2">
    <name type="scientific">Pelomonas caseinilytica</name>
    <dbReference type="NCBI Taxonomy" id="2906763"/>
    <lineage>
        <taxon>Bacteria</taxon>
        <taxon>Pseudomonadati</taxon>
        <taxon>Pseudomonadota</taxon>
        <taxon>Betaproteobacteria</taxon>
        <taxon>Burkholderiales</taxon>
        <taxon>Sphaerotilaceae</taxon>
        <taxon>Roseateles</taxon>
    </lineage>
</organism>
<comment type="caution">
    <text evidence="1">The sequence shown here is derived from an EMBL/GenBank/DDBJ whole genome shotgun (WGS) entry which is preliminary data.</text>
</comment>
<proteinExistence type="predicted"/>
<name>A0ABS8XBU3_9BURK</name>
<dbReference type="Pfam" id="PF14307">
    <property type="entry name" value="Glyco_tran_WbsX"/>
    <property type="match status" value="1"/>
</dbReference>
<dbReference type="Gene3D" id="3.20.20.80">
    <property type="entry name" value="Glycosidases"/>
    <property type="match status" value="1"/>
</dbReference>
<accession>A0ABS8XBU3</accession>
<gene>
    <name evidence="1" type="ORF">LXT12_05380</name>
</gene>